<accession>A0A382WS40</accession>
<evidence type="ECO:0008006" key="3">
    <source>
        <dbReference type="Google" id="ProtNLM"/>
    </source>
</evidence>
<reference evidence="2" key="1">
    <citation type="submission" date="2018-05" db="EMBL/GenBank/DDBJ databases">
        <authorList>
            <person name="Lanie J.A."/>
            <person name="Ng W.-L."/>
            <person name="Kazmierczak K.M."/>
            <person name="Andrzejewski T.M."/>
            <person name="Davidsen T.M."/>
            <person name="Wayne K.J."/>
            <person name="Tettelin H."/>
            <person name="Glass J.I."/>
            <person name="Rusch D."/>
            <person name="Podicherti R."/>
            <person name="Tsui H.-C.T."/>
            <person name="Winkler M.E."/>
        </authorList>
    </citation>
    <scope>NUCLEOTIDE SEQUENCE</scope>
</reference>
<dbReference type="InterPro" id="IPR050483">
    <property type="entry name" value="CoA-transferase_III_domain"/>
</dbReference>
<dbReference type="InterPro" id="IPR023606">
    <property type="entry name" value="CoA-Trfase_III_dom_1_sf"/>
</dbReference>
<dbReference type="EMBL" id="UINC01161965">
    <property type="protein sequence ID" value="SVD61454.1"/>
    <property type="molecule type" value="Genomic_DNA"/>
</dbReference>
<gene>
    <name evidence="2" type="ORF">METZ01_LOCUS414308</name>
</gene>
<dbReference type="GO" id="GO:0008410">
    <property type="term" value="F:CoA-transferase activity"/>
    <property type="evidence" value="ECO:0007669"/>
    <property type="project" value="TreeGrafter"/>
</dbReference>
<dbReference type="SUPFAM" id="SSF89796">
    <property type="entry name" value="CoA-transferase family III (CaiB/BaiF)"/>
    <property type="match status" value="1"/>
</dbReference>
<sequence>MNSLAHSNGPLHGIRILDLTRVLAGPFCTRLLADMGAEVIKLEPPGGDAARQFEFISDEGISGYFMQQNCGKKDISLDLANPQAQEIVRELVAISDVVVENFRPGVMKNLGFGYYDLLK</sequence>
<proteinExistence type="predicted"/>
<dbReference type="PANTHER" id="PTHR48207">
    <property type="entry name" value="SUCCINATE--HYDROXYMETHYLGLUTARATE COA-TRANSFERASE"/>
    <property type="match status" value="1"/>
</dbReference>
<evidence type="ECO:0000256" key="1">
    <source>
        <dbReference type="ARBA" id="ARBA00022679"/>
    </source>
</evidence>
<organism evidence="2">
    <name type="scientific">marine metagenome</name>
    <dbReference type="NCBI Taxonomy" id="408172"/>
    <lineage>
        <taxon>unclassified sequences</taxon>
        <taxon>metagenomes</taxon>
        <taxon>ecological metagenomes</taxon>
    </lineage>
</organism>
<keyword evidence="1" id="KW-0808">Transferase</keyword>
<dbReference type="Gene3D" id="3.40.50.10540">
    <property type="entry name" value="Crotonobetainyl-coa:carnitine coa-transferase, domain 1"/>
    <property type="match status" value="1"/>
</dbReference>
<evidence type="ECO:0000313" key="2">
    <source>
        <dbReference type="EMBL" id="SVD61454.1"/>
    </source>
</evidence>
<protein>
    <recommendedName>
        <fullName evidence="3">CoA transferase</fullName>
    </recommendedName>
</protein>
<dbReference type="PANTHER" id="PTHR48207:SF3">
    <property type="entry name" value="SUCCINATE--HYDROXYMETHYLGLUTARATE COA-TRANSFERASE"/>
    <property type="match status" value="1"/>
</dbReference>
<dbReference type="InterPro" id="IPR003673">
    <property type="entry name" value="CoA-Trfase_fam_III"/>
</dbReference>
<dbReference type="AlphaFoldDB" id="A0A382WS40"/>
<feature type="non-terminal residue" evidence="2">
    <location>
        <position position="119"/>
    </location>
</feature>
<name>A0A382WS40_9ZZZZ</name>
<dbReference type="Pfam" id="PF02515">
    <property type="entry name" value="CoA_transf_3"/>
    <property type="match status" value="1"/>
</dbReference>